<keyword evidence="2" id="KW-1185">Reference proteome</keyword>
<dbReference type="EMBL" id="OQ330850">
    <property type="protein sequence ID" value="WDS38363.1"/>
    <property type="molecule type" value="Genomic_DNA"/>
</dbReference>
<evidence type="ECO:0000313" key="1">
    <source>
        <dbReference type="EMBL" id="WDS38363.1"/>
    </source>
</evidence>
<evidence type="ECO:0000313" key="2">
    <source>
        <dbReference type="Proteomes" id="UP001219524"/>
    </source>
</evidence>
<protein>
    <submittedName>
        <fullName evidence="1">Uncharacterized protein</fullName>
    </submittedName>
</protein>
<reference evidence="1 2" key="2">
    <citation type="submission" date="2023-06" db="EMBL/GenBank/DDBJ databases">
        <title>New species of Caulobacter bacteriophages in the Kronosvirus genus that infect the plant growth-promoting Caulobacter strain CBR1.</title>
        <authorList>
            <person name="Mohammadi T."/>
            <person name="Millwood A."/>
        </authorList>
    </citation>
    <scope>NUCLEOTIDE SEQUENCE [LARGE SCALE GENOMIC DNA]</scope>
</reference>
<reference evidence="1 2" key="1">
    <citation type="submission" date="2023-01" db="EMBL/GenBank/DDBJ databases">
        <authorList>
            <person name="Ely B."/>
        </authorList>
    </citation>
    <scope>NUCLEOTIDE SEQUENCE [LARGE SCALE GENOMIC DNA]</scope>
</reference>
<organism evidence="1 2">
    <name type="scientific">Caulobacter phage TMCBR4</name>
    <dbReference type="NCBI Taxonomy" id="3028191"/>
    <lineage>
        <taxon>Viruses</taxon>
        <taxon>Duplodnaviria</taxon>
        <taxon>Heunggongvirae</taxon>
        <taxon>Uroviricota</taxon>
        <taxon>Caudoviricetes</taxon>
        <taxon>Caudoviricetes incertae sedis</taxon>
        <taxon>Kronosvirus</taxon>
        <taxon>Kronosvirus elgin</taxon>
    </lineage>
</organism>
<sequence length="100" mass="10681">MAVPVTAQAAPLFIRRTTLGLMLVDDQGRVVSGQMGTVVSAPGDLPTFTVEFSIGHDVEWEGEAYPDAPGLEAMFKAWASLSTLNRGRFIRALMLGETAA</sequence>
<gene>
    <name evidence="1" type="ORF">TMCBR4_gp054</name>
</gene>
<proteinExistence type="predicted"/>
<accession>A0AAE9ZPX1</accession>
<name>A0AAE9ZPX1_9CAUD</name>
<dbReference type="Proteomes" id="UP001219524">
    <property type="component" value="Segment"/>
</dbReference>